<keyword evidence="2" id="KW-0808">Transferase</keyword>
<dbReference type="CDD" id="cd00038">
    <property type="entry name" value="CAP_ED"/>
    <property type="match status" value="1"/>
</dbReference>
<dbReference type="Gene3D" id="3.30.200.20">
    <property type="entry name" value="Phosphorylase Kinase, domain 1"/>
    <property type="match status" value="1"/>
</dbReference>
<keyword evidence="4 9" id="KW-0418">Kinase</keyword>
<keyword evidence="10" id="KW-1185">Reference proteome</keyword>
<evidence type="ECO:0000313" key="9">
    <source>
        <dbReference type="EMBL" id="ROR29064.1"/>
    </source>
</evidence>
<organism evidence="9 10">
    <name type="scientific">Inmirania thermothiophila</name>
    <dbReference type="NCBI Taxonomy" id="1750597"/>
    <lineage>
        <taxon>Bacteria</taxon>
        <taxon>Pseudomonadati</taxon>
        <taxon>Pseudomonadota</taxon>
        <taxon>Gammaproteobacteria</taxon>
        <taxon>Chromatiales</taxon>
        <taxon>Ectothiorhodospiraceae</taxon>
        <taxon>Inmirania</taxon>
    </lineage>
</organism>
<dbReference type="InterPro" id="IPR000719">
    <property type="entry name" value="Prot_kinase_dom"/>
</dbReference>
<dbReference type="CDD" id="cd14014">
    <property type="entry name" value="STKc_PknB_like"/>
    <property type="match status" value="1"/>
</dbReference>
<dbReference type="Gene3D" id="2.60.120.10">
    <property type="entry name" value="Jelly Rolls"/>
    <property type="match status" value="1"/>
</dbReference>
<keyword evidence="3" id="KW-0547">Nucleotide-binding</keyword>
<evidence type="ECO:0000256" key="2">
    <source>
        <dbReference type="ARBA" id="ARBA00022679"/>
    </source>
</evidence>
<evidence type="ECO:0000313" key="10">
    <source>
        <dbReference type="Proteomes" id="UP000276634"/>
    </source>
</evidence>
<name>A0A3N1XQW5_9GAMM</name>
<keyword evidence="6" id="KW-0142">cGMP-binding</keyword>
<dbReference type="SUPFAM" id="SSF56112">
    <property type="entry name" value="Protein kinase-like (PK-like)"/>
    <property type="match status" value="1"/>
</dbReference>
<dbReference type="AlphaFoldDB" id="A0A3N1XQW5"/>
<dbReference type="Proteomes" id="UP000276634">
    <property type="component" value="Unassembled WGS sequence"/>
</dbReference>
<dbReference type="OrthoDB" id="9801841at2"/>
<dbReference type="PROSITE" id="PS00108">
    <property type="entry name" value="PROTEIN_KINASE_ST"/>
    <property type="match status" value="1"/>
</dbReference>
<dbReference type="InterPro" id="IPR008271">
    <property type="entry name" value="Ser/Thr_kinase_AS"/>
</dbReference>
<keyword evidence="1" id="KW-0140">cGMP</keyword>
<feature type="domain" description="Cyclic nucleotide-binding" evidence="8">
    <location>
        <begin position="303"/>
        <end position="400"/>
    </location>
</feature>
<evidence type="ECO:0000256" key="3">
    <source>
        <dbReference type="ARBA" id="ARBA00022741"/>
    </source>
</evidence>
<dbReference type="GO" id="GO:0030553">
    <property type="term" value="F:cGMP binding"/>
    <property type="evidence" value="ECO:0007669"/>
    <property type="project" value="UniProtKB-KW"/>
</dbReference>
<dbReference type="SMART" id="SM00100">
    <property type="entry name" value="cNMP"/>
    <property type="match status" value="1"/>
</dbReference>
<dbReference type="GO" id="GO:0005524">
    <property type="term" value="F:ATP binding"/>
    <property type="evidence" value="ECO:0007669"/>
    <property type="project" value="UniProtKB-KW"/>
</dbReference>
<evidence type="ECO:0000256" key="1">
    <source>
        <dbReference type="ARBA" id="ARBA00022535"/>
    </source>
</evidence>
<protein>
    <submittedName>
        <fullName evidence="9">Serine/threonine protein kinase</fullName>
    </submittedName>
</protein>
<dbReference type="InterPro" id="IPR000595">
    <property type="entry name" value="cNMP-bd_dom"/>
</dbReference>
<evidence type="ECO:0000256" key="6">
    <source>
        <dbReference type="ARBA" id="ARBA00022992"/>
    </source>
</evidence>
<feature type="domain" description="Protein kinase" evidence="7">
    <location>
        <begin position="13"/>
        <end position="282"/>
    </location>
</feature>
<keyword evidence="5" id="KW-0067">ATP-binding</keyword>
<reference evidence="9 10" key="1">
    <citation type="submission" date="2018-11" db="EMBL/GenBank/DDBJ databases">
        <title>Genomic Encyclopedia of Type Strains, Phase IV (KMG-IV): sequencing the most valuable type-strain genomes for metagenomic binning, comparative biology and taxonomic classification.</title>
        <authorList>
            <person name="Goeker M."/>
        </authorList>
    </citation>
    <scope>NUCLEOTIDE SEQUENCE [LARGE SCALE GENOMIC DNA]</scope>
    <source>
        <strain evidence="9 10">DSM 100275</strain>
    </source>
</reference>
<dbReference type="GO" id="GO:0004674">
    <property type="term" value="F:protein serine/threonine kinase activity"/>
    <property type="evidence" value="ECO:0007669"/>
    <property type="project" value="UniProtKB-KW"/>
</dbReference>
<evidence type="ECO:0000256" key="4">
    <source>
        <dbReference type="ARBA" id="ARBA00022777"/>
    </source>
</evidence>
<dbReference type="PANTHER" id="PTHR43289">
    <property type="entry name" value="MITOGEN-ACTIVATED PROTEIN KINASE KINASE KINASE 20-RELATED"/>
    <property type="match status" value="1"/>
</dbReference>
<dbReference type="Pfam" id="PF00027">
    <property type="entry name" value="cNMP_binding"/>
    <property type="match status" value="1"/>
</dbReference>
<dbReference type="SUPFAM" id="SSF51206">
    <property type="entry name" value="cAMP-binding domain-like"/>
    <property type="match status" value="1"/>
</dbReference>
<accession>A0A3N1XQW5</accession>
<keyword evidence="9" id="KW-0723">Serine/threonine-protein kinase</keyword>
<dbReference type="PROSITE" id="PS50011">
    <property type="entry name" value="PROTEIN_KINASE_DOM"/>
    <property type="match status" value="1"/>
</dbReference>
<dbReference type="InterPro" id="IPR011009">
    <property type="entry name" value="Kinase-like_dom_sf"/>
</dbReference>
<evidence type="ECO:0000259" key="7">
    <source>
        <dbReference type="PROSITE" id="PS50011"/>
    </source>
</evidence>
<dbReference type="InterPro" id="IPR014710">
    <property type="entry name" value="RmlC-like_jellyroll"/>
</dbReference>
<dbReference type="PANTHER" id="PTHR43289:SF6">
    <property type="entry name" value="SERINE_THREONINE-PROTEIN KINASE NEKL-3"/>
    <property type="match status" value="1"/>
</dbReference>
<comment type="caution">
    <text evidence="9">The sequence shown here is derived from an EMBL/GenBank/DDBJ whole genome shotgun (WGS) entry which is preliminary data.</text>
</comment>
<proteinExistence type="predicted"/>
<gene>
    <name evidence="9" type="ORF">EDC57_2537</name>
</gene>
<dbReference type="Gene3D" id="1.10.510.10">
    <property type="entry name" value="Transferase(Phosphotransferase) domain 1"/>
    <property type="match status" value="1"/>
</dbReference>
<dbReference type="EMBL" id="RJVI01000004">
    <property type="protein sequence ID" value="ROR29064.1"/>
    <property type="molecule type" value="Genomic_DNA"/>
</dbReference>
<dbReference type="InterPro" id="IPR018490">
    <property type="entry name" value="cNMP-bd_dom_sf"/>
</dbReference>
<dbReference type="SMART" id="SM00220">
    <property type="entry name" value="S_TKc"/>
    <property type="match status" value="1"/>
</dbReference>
<dbReference type="RefSeq" id="WP_123402279.1">
    <property type="nucleotide sequence ID" value="NZ_RJVI01000004.1"/>
</dbReference>
<evidence type="ECO:0000256" key="5">
    <source>
        <dbReference type="ARBA" id="ARBA00022840"/>
    </source>
</evidence>
<dbReference type="PROSITE" id="PS50042">
    <property type="entry name" value="CNMP_BINDING_3"/>
    <property type="match status" value="1"/>
</dbReference>
<evidence type="ECO:0000259" key="8">
    <source>
        <dbReference type="PROSITE" id="PS50042"/>
    </source>
</evidence>
<sequence>MSGAEHPRRLGKYEILRPIARGSMGLVYLGHDSFLERQVAVKVAHREILRDPDRGRVYQRMFFNEAQTAGRLSHPNILAVYDAGIEDETLYIVMEYVEGGRTLKPHTRPDNLLPVEQVVELVFRCARALDYAHRHGVIHRDVKPGNLLLTPEMDVKVGDFSIAYISQPDLAVTQPLGLVGSPKYMSPEQVREETPTGQSDLFALGIVLYELLTGRHPFQAESLSGLLHRIVQDDPPPLRALRPELPEVLEPVVARALAKDPAERFATGLDMAAELSRAFDFLEHPRREVDEEERFRALRALAFFADFPEAEVWEVLRAGLWARYGPGEAILREGELDDAFYVVVEGEVEVRKAGRSIGLLRAGDCFGEMGYVTKGRRQASILARTPVAVLKVTASHIERVSLSCQLHFHKVFLRTLIERLSAANARLVREGA</sequence>
<dbReference type="Pfam" id="PF00069">
    <property type="entry name" value="Pkinase"/>
    <property type="match status" value="1"/>
</dbReference>